<keyword evidence="2 5" id="KW-0238">DNA-binding</keyword>
<comment type="subcellular location">
    <subcellularLocation>
        <location evidence="1 5 6">Nucleus</location>
    </subcellularLocation>
</comment>
<dbReference type="PANTHER" id="PTHR45664">
    <property type="entry name" value="PROTEIN ZERKNUELLT 1-RELATED"/>
    <property type="match status" value="1"/>
</dbReference>
<name>A0A7R8WB06_9CRUS</name>
<evidence type="ECO:0000256" key="3">
    <source>
        <dbReference type="ARBA" id="ARBA00023155"/>
    </source>
</evidence>
<evidence type="ECO:0000256" key="2">
    <source>
        <dbReference type="ARBA" id="ARBA00023125"/>
    </source>
</evidence>
<evidence type="ECO:0000256" key="1">
    <source>
        <dbReference type="ARBA" id="ARBA00004123"/>
    </source>
</evidence>
<dbReference type="SMART" id="SM00389">
    <property type="entry name" value="HOX"/>
    <property type="match status" value="1"/>
</dbReference>
<feature type="non-terminal residue" evidence="9">
    <location>
        <position position="208"/>
    </location>
</feature>
<dbReference type="InterPro" id="IPR009057">
    <property type="entry name" value="Homeodomain-like_sf"/>
</dbReference>
<dbReference type="InterPro" id="IPR001356">
    <property type="entry name" value="HD"/>
</dbReference>
<feature type="non-terminal residue" evidence="9">
    <location>
        <position position="1"/>
    </location>
</feature>
<dbReference type="EMBL" id="OB660611">
    <property type="protein sequence ID" value="CAD7225603.1"/>
    <property type="molecule type" value="Genomic_DNA"/>
</dbReference>
<dbReference type="GO" id="GO:0000981">
    <property type="term" value="F:DNA-binding transcription factor activity, RNA polymerase II-specific"/>
    <property type="evidence" value="ECO:0007669"/>
    <property type="project" value="InterPro"/>
</dbReference>
<gene>
    <name evidence="9" type="ORF">CTOB1V02_LOCUS3538</name>
</gene>
<evidence type="ECO:0000256" key="6">
    <source>
        <dbReference type="RuleBase" id="RU000682"/>
    </source>
</evidence>
<dbReference type="GO" id="GO:0045944">
    <property type="term" value="P:positive regulation of transcription by RNA polymerase II"/>
    <property type="evidence" value="ECO:0007669"/>
    <property type="project" value="UniProtKB-ARBA"/>
</dbReference>
<protein>
    <recommendedName>
        <fullName evidence="8">Homeobox domain-containing protein</fullName>
    </recommendedName>
</protein>
<sequence>DEQQLQSKRARTAYTSSQLVELEKEFHFNRYLCRPRRIEMANLLDLSERQIKIWFQNRRMKFKKELKSKGINPTGKQLDGRSLPEICGTHCSGYRKPGGVACHGVHSAAETIKRRAGQGPDYSVLGNRSPYSSSGRHPGLRLGGSHTGTRAYDTPKDGCKHFVTAAYPDPQRGEAWTSEEQESVVTETQTRLTKDESRDQSVSSTEFS</sequence>
<accession>A0A7R8WB06</accession>
<dbReference type="PANTHER" id="PTHR45664:SF12">
    <property type="entry name" value="PANCREAS_DUODENUM HOMEOBOX PROTEIN 1"/>
    <property type="match status" value="1"/>
</dbReference>
<dbReference type="Pfam" id="PF00046">
    <property type="entry name" value="Homeodomain"/>
    <property type="match status" value="1"/>
</dbReference>
<evidence type="ECO:0000259" key="8">
    <source>
        <dbReference type="PROSITE" id="PS50071"/>
    </source>
</evidence>
<evidence type="ECO:0000256" key="4">
    <source>
        <dbReference type="ARBA" id="ARBA00023242"/>
    </source>
</evidence>
<reference evidence="9" key="1">
    <citation type="submission" date="2020-11" db="EMBL/GenBank/DDBJ databases">
        <authorList>
            <person name="Tran Van P."/>
        </authorList>
    </citation>
    <scope>NUCLEOTIDE SEQUENCE</scope>
</reference>
<keyword evidence="3 5" id="KW-0371">Homeobox</keyword>
<dbReference type="GO" id="GO:0005634">
    <property type="term" value="C:nucleus"/>
    <property type="evidence" value="ECO:0007669"/>
    <property type="project" value="UniProtKB-SubCell"/>
</dbReference>
<evidence type="ECO:0000256" key="7">
    <source>
        <dbReference type="SAM" id="MobiDB-lite"/>
    </source>
</evidence>
<dbReference type="Gene3D" id="1.10.10.60">
    <property type="entry name" value="Homeodomain-like"/>
    <property type="match status" value="1"/>
</dbReference>
<dbReference type="PROSITE" id="PS50071">
    <property type="entry name" value="HOMEOBOX_2"/>
    <property type="match status" value="1"/>
</dbReference>
<feature type="domain" description="Homeobox" evidence="8">
    <location>
        <begin position="5"/>
        <end position="65"/>
    </location>
</feature>
<evidence type="ECO:0000256" key="5">
    <source>
        <dbReference type="PROSITE-ProRule" id="PRU00108"/>
    </source>
</evidence>
<dbReference type="InterPro" id="IPR017970">
    <property type="entry name" value="Homeobox_CS"/>
</dbReference>
<organism evidence="9">
    <name type="scientific">Cyprideis torosa</name>
    <dbReference type="NCBI Taxonomy" id="163714"/>
    <lineage>
        <taxon>Eukaryota</taxon>
        <taxon>Metazoa</taxon>
        <taxon>Ecdysozoa</taxon>
        <taxon>Arthropoda</taxon>
        <taxon>Crustacea</taxon>
        <taxon>Oligostraca</taxon>
        <taxon>Ostracoda</taxon>
        <taxon>Podocopa</taxon>
        <taxon>Podocopida</taxon>
        <taxon>Cytherocopina</taxon>
        <taxon>Cytheroidea</taxon>
        <taxon>Cytherideidae</taxon>
        <taxon>Cyprideis</taxon>
    </lineage>
</organism>
<dbReference type="GO" id="GO:0048513">
    <property type="term" value="P:animal organ development"/>
    <property type="evidence" value="ECO:0007669"/>
    <property type="project" value="UniProtKB-ARBA"/>
</dbReference>
<dbReference type="PRINTS" id="PR00024">
    <property type="entry name" value="HOMEOBOX"/>
</dbReference>
<dbReference type="CDD" id="cd00086">
    <property type="entry name" value="homeodomain"/>
    <property type="match status" value="1"/>
</dbReference>
<dbReference type="SUPFAM" id="SSF46689">
    <property type="entry name" value="Homeodomain-like"/>
    <property type="match status" value="1"/>
</dbReference>
<feature type="region of interest" description="Disordered" evidence="7">
    <location>
        <begin position="115"/>
        <end position="154"/>
    </location>
</feature>
<dbReference type="OrthoDB" id="6159439at2759"/>
<dbReference type="FunFam" id="1.10.10.60:FF:000176">
    <property type="entry name" value="pancreas/duodenum homeobox protein 1"/>
    <property type="match status" value="1"/>
</dbReference>
<dbReference type="InterPro" id="IPR020479">
    <property type="entry name" value="HD_metazoa"/>
</dbReference>
<evidence type="ECO:0000313" key="9">
    <source>
        <dbReference type="EMBL" id="CAD7225603.1"/>
    </source>
</evidence>
<proteinExistence type="predicted"/>
<dbReference type="GO" id="GO:0000978">
    <property type="term" value="F:RNA polymerase II cis-regulatory region sequence-specific DNA binding"/>
    <property type="evidence" value="ECO:0007669"/>
    <property type="project" value="TreeGrafter"/>
</dbReference>
<dbReference type="PROSITE" id="PS00027">
    <property type="entry name" value="HOMEOBOX_1"/>
    <property type="match status" value="1"/>
</dbReference>
<keyword evidence="4 5" id="KW-0539">Nucleus</keyword>
<feature type="DNA-binding region" description="Homeobox" evidence="5">
    <location>
        <begin position="7"/>
        <end position="66"/>
    </location>
</feature>
<feature type="region of interest" description="Disordered" evidence="7">
    <location>
        <begin position="170"/>
        <end position="208"/>
    </location>
</feature>
<dbReference type="AlphaFoldDB" id="A0A7R8WB06"/>